<dbReference type="Pfam" id="PF02518">
    <property type="entry name" value="HATPase_c"/>
    <property type="match status" value="1"/>
</dbReference>
<evidence type="ECO:0000259" key="8">
    <source>
        <dbReference type="PROSITE" id="PS50109"/>
    </source>
</evidence>
<keyword evidence="4" id="KW-0808">Transferase</keyword>
<dbReference type="EC" id="2.7.13.3" evidence="2"/>
<dbReference type="CDD" id="cd00082">
    <property type="entry name" value="HisKA"/>
    <property type="match status" value="1"/>
</dbReference>
<evidence type="ECO:0000256" key="4">
    <source>
        <dbReference type="ARBA" id="ARBA00022679"/>
    </source>
</evidence>
<sequence>MDIKLIEKNRHFIFKISLFYTTIFFIFIAIPIYFYTNLELENYKNNQNRLLIEHAQKIQRAIYDFSSSKSDTFNFPKSFKFEATLISKEKKIIYKTRNININKNSKISIKVELAKNRLNAKYLKVEKELSYKEIYLKILVLILSIGLFVFISIYLIIKASIEPYKKANEYLDAFFNDAMHELKTPLGVIQLNLEILDEKQANTKEINRSINAVKNLFLVYEDIEYLIKQKSVKYNKEEVDFSYILKQRVDQFESLSVTKNLKFILNIKDNINIYINRTHLQRIIDNTISNAIKYSYKDTNITITLKNDDKNNTIFSVHNFSNPIKDTKTVFNRYYKENHIKGGFGIGLNIVKNICELNNIKIELSSTKENGTCFTYTFLTKT</sequence>
<protein>
    <recommendedName>
        <fullName evidence="2">histidine kinase</fullName>
        <ecNumber evidence="2">2.7.13.3</ecNumber>
    </recommendedName>
</protein>
<reference evidence="9 10" key="1">
    <citation type="submission" date="2017-09" db="EMBL/GenBank/DDBJ databases">
        <authorList>
            <person name="Perez-Cataluna A."/>
            <person name="Figueras M.J."/>
            <person name="Salas-Masso N."/>
        </authorList>
    </citation>
    <scope>NUCLEOTIDE SEQUENCE [LARGE SCALE GENOMIC DNA]</scope>
    <source>
        <strain evidence="9 10">F138-33</strain>
    </source>
</reference>
<evidence type="ECO:0000256" key="3">
    <source>
        <dbReference type="ARBA" id="ARBA00022553"/>
    </source>
</evidence>
<dbReference type="Gene3D" id="1.10.287.130">
    <property type="match status" value="1"/>
</dbReference>
<dbReference type="InterPro" id="IPR036890">
    <property type="entry name" value="HATPase_C_sf"/>
</dbReference>
<dbReference type="PANTHER" id="PTHR45453">
    <property type="entry name" value="PHOSPHATE REGULON SENSOR PROTEIN PHOR"/>
    <property type="match status" value="1"/>
</dbReference>
<evidence type="ECO:0000313" key="10">
    <source>
        <dbReference type="Proteomes" id="UP000221384"/>
    </source>
</evidence>
<dbReference type="SUPFAM" id="SSF55874">
    <property type="entry name" value="ATPase domain of HSP90 chaperone/DNA topoisomerase II/histidine kinase"/>
    <property type="match status" value="1"/>
</dbReference>
<keyword evidence="7" id="KW-1133">Transmembrane helix</keyword>
<feature type="transmembrane region" description="Helical" evidence="7">
    <location>
        <begin position="134"/>
        <end position="157"/>
    </location>
</feature>
<organism evidence="9 10">
    <name type="scientific">Malaciobacter canalis</name>
    <dbReference type="NCBI Taxonomy" id="1912871"/>
    <lineage>
        <taxon>Bacteria</taxon>
        <taxon>Pseudomonadati</taxon>
        <taxon>Campylobacterota</taxon>
        <taxon>Epsilonproteobacteria</taxon>
        <taxon>Campylobacterales</taxon>
        <taxon>Arcobacteraceae</taxon>
        <taxon>Malaciobacter</taxon>
    </lineage>
</organism>
<dbReference type="Gene3D" id="3.30.565.10">
    <property type="entry name" value="Histidine kinase-like ATPase, C-terminal domain"/>
    <property type="match status" value="1"/>
</dbReference>
<dbReference type="EMBL" id="NWVW01000001">
    <property type="protein sequence ID" value="PHO11189.1"/>
    <property type="molecule type" value="Genomic_DNA"/>
</dbReference>
<evidence type="ECO:0000256" key="5">
    <source>
        <dbReference type="ARBA" id="ARBA00022777"/>
    </source>
</evidence>
<dbReference type="GO" id="GO:0016301">
    <property type="term" value="F:kinase activity"/>
    <property type="evidence" value="ECO:0007669"/>
    <property type="project" value="UniProtKB-KW"/>
</dbReference>
<keyword evidence="3" id="KW-0597">Phosphoprotein</keyword>
<feature type="domain" description="Histidine kinase" evidence="8">
    <location>
        <begin position="177"/>
        <end position="382"/>
    </location>
</feature>
<dbReference type="Pfam" id="PF00512">
    <property type="entry name" value="HisKA"/>
    <property type="match status" value="1"/>
</dbReference>
<evidence type="ECO:0000256" key="6">
    <source>
        <dbReference type="ARBA" id="ARBA00023012"/>
    </source>
</evidence>
<comment type="catalytic activity">
    <reaction evidence="1">
        <text>ATP + protein L-histidine = ADP + protein N-phospho-L-histidine.</text>
        <dbReference type="EC" id="2.7.13.3"/>
    </reaction>
</comment>
<dbReference type="PANTHER" id="PTHR45453:SF1">
    <property type="entry name" value="PHOSPHATE REGULON SENSOR PROTEIN PHOR"/>
    <property type="match status" value="1"/>
</dbReference>
<keyword evidence="10" id="KW-1185">Reference proteome</keyword>
<evidence type="ECO:0000256" key="7">
    <source>
        <dbReference type="SAM" id="Phobius"/>
    </source>
</evidence>
<proteinExistence type="predicted"/>
<dbReference type="SUPFAM" id="SSF47384">
    <property type="entry name" value="Homodimeric domain of signal transducing histidine kinase"/>
    <property type="match status" value="1"/>
</dbReference>
<comment type="caution">
    <text evidence="9">The sequence shown here is derived from an EMBL/GenBank/DDBJ whole genome shotgun (WGS) entry which is preliminary data.</text>
</comment>
<evidence type="ECO:0000313" key="9">
    <source>
        <dbReference type="EMBL" id="PHO11189.1"/>
    </source>
</evidence>
<keyword evidence="7" id="KW-0812">Transmembrane</keyword>
<dbReference type="PROSITE" id="PS50109">
    <property type="entry name" value="HIS_KIN"/>
    <property type="match status" value="1"/>
</dbReference>
<evidence type="ECO:0000256" key="2">
    <source>
        <dbReference type="ARBA" id="ARBA00012438"/>
    </source>
</evidence>
<keyword evidence="6" id="KW-0902">Two-component regulatory system</keyword>
<dbReference type="InterPro" id="IPR003661">
    <property type="entry name" value="HisK_dim/P_dom"/>
</dbReference>
<dbReference type="InterPro" id="IPR036097">
    <property type="entry name" value="HisK_dim/P_sf"/>
</dbReference>
<name>A0ABX4LXJ4_9BACT</name>
<dbReference type="Proteomes" id="UP000221384">
    <property type="component" value="Unassembled WGS sequence"/>
</dbReference>
<dbReference type="InterPro" id="IPR005467">
    <property type="entry name" value="His_kinase_dom"/>
</dbReference>
<evidence type="ECO:0000256" key="1">
    <source>
        <dbReference type="ARBA" id="ARBA00000085"/>
    </source>
</evidence>
<accession>A0ABX4LXJ4</accession>
<dbReference type="InterPro" id="IPR050351">
    <property type="entry name" value="BphY/WalK/GraS-like"/>
</dbReference>
<feature type="transmembrane region" description="Helical" evidence="7">
    <location>
        <begin position="12"/>
        <end position="35"/>
    </location>
</feature>
<dbReference type="SMART" id="SM00387">
    <property type="entry name" value="HATPase_c"/>
    <property type="match status" value="1"/>
</dbReference>
<keyword evidence="5 9" id="KW-0418">Kinase</keyword>
<keyword evidence="7" id="KW-0472">Membrane</keyword>
<dbReference type="SMART" id="SM00388">
    <property type="entry name" value="HisKA"/>
    <property type="match status" value="1"/>
</dbReference>
<dbReference type="InterPro" id="IPR003594">
    <property type="entry name" value="HATPase_dom"/>
</dbReference>
<gene>
    <name evidence="9" type="ORF">CPG37_01720</name>
</gene>